<feature type="binding site" evidence="9">
    <location>
        <begin position="86"/>
        <end position="90"/>
    </location>
    <ligand>
        <name>ATP</name>
        <dbReference type="ChEBI" id="CHEBI:30616"/>
    </ligand>
</feature>
<evidence type="ECO:0000256" key="6">
    <source>
        <dbReference type="ARBA" id="ARBA00023186"/>
    </source>
</evidence>
<dbReference type="InterPro" id="IPR018370">
    <property type="entry name" value="Chaperonin_Cpn60_CS"/>
</dbReference>
<dbReference type="EMBL" id="BLPF01000001">
    <property type="protein sequence ID" value="GFJ78908.1"/>
    <property type="molecule type" value="Genomic_DNA"/>
</dbReference>
<evidence type="ECO:0000256" key="12">
    <source>
        <dbReference type="SAM" id="MobiDB-lite"/>
    </source>
</evidence>
<keyword evidence="9" id="KW-0963">Cytoplasm</keyword>
<reference evidence="13 14" key="2">
    <citation type="submission" date="2020-03" db="EMBL/GenBank/DDBJ databases">
        <authorList>
            <person name="Ichikawa N."/>
            <person name="Kimura A."/>
            <person name="Kitahashi Y."/>
            <person name="Uohara A."/>
        </authorList>
    </citation>
    <scope>NUCLEOTIDE SEQUENCE [LARGE SCALE GENOMIC DNA]</scope>
    <source>
        <strain evidence="13 14">NBRC 108639</strain>
    </source>
</reference>
<dbReference type="CDD" id="cd03344">
    <property type="entry name" value="GroEL"/>
    <property type="match status" value="1"/>
</dbReference>
<dbReference type="Gene3D" id="1.10.560.10">
    <property type="entry name" value="GroEL-like equatorial domain"/>
    <property type="match status" value="1"/>
</dbReference>
<protein>
    <recommendedName>
        <fullName evidence="9">Chaperonin GroEL</fullName>
        <ecNumber evidence="9">5.6.1.7</ecNumber>
    </recommendedName>
    <alternativeName>
        <fullName evidence="9">60 kDa chaperonin</fullName>
    </alternativeName>
    <alternativeName>
        <fullName evidence="9">Chaperonin-60</fullName>
        <shortName evidence="9">Cpn60</shortName>
    </alternativeName>
</protein>
<dbReference type="SUPFAM" id="SSF52029">
    <property type="entry name" value="GroEL apical domain-like"/>
    <property type="match status" value="1"/>
</dbReference>
<dbReference type="GO" id="GO:0016853">
    <property type="term" value="F:isomerase activity"/>
    <property type="evidence" value="ECO:0007669"/>
    <property type="project" value="UniProtKB-KW"/>
</dbReference>
<dbReference type="GO" id="GO:0042026">
    <property type="term" value="P:protein refolding"/>
    <property type="evidence" value="ECO:0007669"/>
    <property type="project" value="UniProtKB-UniRule"/>
</dbReference>
<dbReference type="PRINTS" id="PR00298">
    <property type="entry name" value="CHAPERONIN60"/>
</dbReference>
<evidence type="ECO:0000256" key="9">
    <source>
        <dbReference type="HAMAP-Rule" id="MF_00600"/>
    </source>
</evidence>
<feature type="region of interest" description="Disordered" evidence="12">
    <location>
        <begin position="530"/>
        <end position="552"/>
    </location>
</feature>
<evidence type="ECO:0000256" key="4">
    <source>
        <dbReference type="ARBA" id="ARBA00022741"/>
    </source>
</evidence>
<dbReference type="PROSITE" id="PS00296">
    <property type="entry name" value="CHAPERONINS_CPN60"/>
    <property type="match status" value="1"/>
</dbReference>
<proteinExistence type="inferred from homology"/>
<dbReference type="GO" id="GO:0051082">
    <property type="term" value="F:unfolded protein binding"/>
    <property type="evidence" value="ECO:0007669"/>
    <property type="project" value="UniProtKB-UniRule"/>
</dbReference>
<comment type="similarity">
    <text evidence="3 9 10">Belongs to the chaperonin (HSP60) family.</text>
</comment>
<keyword evidence="14" id="KW-1185">Reference proteome</keyword>
<dbReference type="SUPFAM" id="SSF48592">
    <property type="entry name" value="GroEL equatorial domain-like"/>
    <property type="match status" value="1"/>
</dbReference>
<dbReference type="GO" id="GO:0005524">
    <property type="term" value="F:ATP binding"/>
    <property type="evidence" value="ECO:0007669"/>
    <property type="project" value="UniProtKB-UniRule"/>
</dbReference>
<evidence type="ECO:0000256" key="11">
    <source>
        <dbReference type="RuleBase" id="RU000419"/>
    </source>
</evidence>
<dbReference type="NCBIfam" id="NF009487">
    <property type="entry name" value="PRK12849.1"/>
    <property type="match status" value="1"/>
</dbReference>
<dbReference type="InterPro" id="IPR027413">
    <property type="entry name" value="GROEL-like_equatorial_sf"/>
</dbReference>
<dbReference type="NCBIfam" id="TIGR02348">
    <property type="entry name" value="GroEL"/>
    <property type="match status" value="1"/>
</dbReference>
<keyword evidence="4 9" id="KW-0547">Nucleotide-binding</keyword>
<feature type="binding site" evidence="9">
    <location>
        <begin position="29"/>
        <end position="32"/>
    </location>
    <ligand>
        <name>ATP</name>
        <dbReference type="ChEBI" id="CHEBI:30616"/>
    </ligand>
</feature>
<keyword evidence="6 9" id="KW-0143">Chaperone</keyword>
<dbReference type="RefSeq" id="WP_173056576.1">
    <property type="nucleotide sequence ID" value="NZ_BAABGO010000001.1"/>
</dbReference>
<comment type="subunit">
    <text evidence="9 11">Forms a cylinder of 14 subunits composed of two heptameric rings stacked back-to-back. Interacts with the co-chaperonin GroES.</text>
</comment>
<dbReference type="GO" id="GO:0009408">
    <property type="term" value="P:response to heat"/>
    <property type="evidence" value="ECO:0007669"/>
    <property type="project" value="UniProtKB-ARBA"/>
</dbReference>
<dbReference type="EC" id="5.6.1.7" evidence="9"/>
<name>A0A6V8K987_9ACTN</name>
<dbReference type="AlphaFoldDB" id="A0A6V8K987"/>
<dbReference type="InterPro" id="IPR002423">
    <property type="entry name" value="Cpn60/GroEL/TCP-1"/>
</dbReference>
<evidence type="ECO:0000313" key="13">
    <source>
        <dbReference type="EMBL" id="GFJ78908.1"/>
    </source>
</evidence>
<keyword evidence="5 9" id="KW-0067">ATP-binding</keyword>
<gene>
    <name evidence="13" type="primary">groL1</name>
    <name evidence="9" type="synonym">groEL</name>
    <name evidence="9" type="synonym">groL</name>
    <name evidence="13" type="ORF">Phou_030880</name>
</gene>
<evidence type="ECO:0000256" key="7">
    <source>
        <dbReference type="ARBA" id="ARBA00023235"/>
    </source>
</evidence>
<evidence type="ECO:0000256" key="8">
    <source>
        <dbReference type="ARBA" id="ARBA00025702"/>
    </source>
</evidence>
<dbReference type="GO" id="GO:0009986">
    <property type="term" value="C:cell surface"/>
    <property type="evidence" value="ECO:0007669"/>
    <property type="project" value="UniProtKB-SubCell"/>
</dbReference>
<evidence type="ECO:0000256" key="3">
    <source>
        <dbReference type="ARBA" id="ARBA00006607"/>
    </source>
</evidence>
<dbReference type="FunFam" id="3.50.7.10:FF:000001">
    <property type="entry name" value="60 kDa chaperonin"/>
    <property type="match status" value="1"/>
</dbReference>
<evidence type="ECO:0000256" key="5">
    <source>
        <dbReference type="ARBA" id="ARBA00022840"/>
    </source>
</evidence>
<comment type="subcellular location">
    <subcellularLocation>
        <location evidence="2">Cell surface</location>
    </subcellularLocation>
    <subcellularLocation>
        <location evidence="9">Cytoplasm</location>
    </subcellularLocation>
    <subcellularLocation>
        <location evidence="8">Secreted</location>
        <location evidence="8">Capsule</location>
    </subcellularLocation>
    <subcellularLocation>
        <location evidence="1">Secreted</location>
        <location evidence="1">Cell wall</location>
    </subcellularLocation>
</comment>
<comment type="function">
    <text evidence="9 11">Together with its co-chaperonin GroES, plays an essential role in assisting protein folding. The GroEL-GroES system forms a nano-cage that allows encapsulation of the non-native substrate proteins and provides a physical environment optimized to promote and accelerate protein folding.</text>
</comment>
<dbReference type="NCBIfam" id="NF000592">
    <property type="entry name" value="PRK00013.1"/>
    <property type="match status" value="1"/>
</dbReference>
<dbReference type="InterPro" id="IPR027410">
    <property type="entry name" value="TCP-1-like_intermed_sf"/>
</dbReference>
<dbReference type="NCBIfam" id="NF009488">
    <property type="entry name" value="PRK12850.1"/>
    <property type="match status" value="1"/>
</dbReference>
<feature type="binding site" evidence="9">
    <location>
        <position position="498"/>
    </location>
    <ligand>
        <name>ATP</name>
        <dbReference type="ChEBI" id="CHEBI:30616"/>
    </ligand>
</feature>
<dbReference type="Pfam" id="PF00118">
    <property type="entry name" value="Cpn60_TCP1"/>
    <property type="match status" value="1"/>
</dbReference>
<dbReference type="PANTHER" id="PTHR45633">
    <property type="entry name" value="60 KDA HEAT SHOCK PROTEIN, MITOCHONDRIAL"/>
    <property type="match status" value="1"/>
</dbReference>
<evidence type="ECO:0000256" key="1">
    <source>
        <dbReference type="ARBA" id="ARBA00004191"/>
    </source>
</evidence>
<feature type="compositionally biased region" description="Basic residues" evidence="12">
    <location>
        <begin position="539"/>
        <end position="552"/>
    </location>
</feature>
<accession>A0A6V8K987</accession>
<comment type="caution">
    <text evidence="9">Lacks conserved residue(s) required for the propagation of feature annotation.</text>
</comment>
<dbReference type="Gene3D" id="3.50.7.10">
    <property type="entry name" value="GroEL"/>
    <property type="match status" value="1"/>
</dbReference>
<dbReference type="HAMAP" id="MF_00600">
    <property type="entry name" value="CH60"/>
    <property type="match status" value="1"/>
</dbReference>
<organism evidence="13 14">
    <name type="scientific">Phytohabitans houttuyneae</name>
    <dbReference type="NCBI Taxonomy" id="1076126"/>
    <lineage>
        <taxon>Bacteria</taxon>
        <taxon>Bacillati</taxon>
        <taxon>Actinomycetota</taxon>
        <taxon>Actinomycetes</taxon>
        <taxon>Micromonosporales</taxon>
        <taxon>Micromonosporaceae</taxon>
    </lineage>
</organism>
<evidence type="ECO:0000256" key="10">
    <source>
        <dbReference type="RuleBase" id="RU000418"/>
    </source>
</evidence>
<sequence length="552" mass="57616">MAKILSFSDDARHQLEHGVNALADAVKVTLGPRGRNVVLDKKFGAPTITNDGVTIAKEIELSNPYQNLGAQLVKEVATKTNDVAGDGTTTATVLAQAMVREGLRNVAAGANPAGLKRGIDVAAAAVSKALLAKAIEVADKQAIAHVATISAQDATIGDLIAEAMEKVGRDGVITVEEGSTLATELEVTEGLQFDKGFVSPHFVTDPDAQEAVLEDAYVLITTQKISSVEELLPLLEKVLQANKPLLIIAEDVEGQALATLVVNAIRKTFKVCAVKAPGFGDRRKAMLQDMAILAGAGVVAPELGYKLDSVGLEVLGSARRIVVDKDNTTIIEGGGSDTEVADRISQLRKEIEASDSDWDREKLAERLAKLSGGIAVIKAGGATEVELKERKHRIEDAISATKAAVEEGTVPGGGAALVQVASSLDGGLEFAGNEAAADERVGVSIVRKALDEPLRWIAQNAGHDGYVVVQKVRGNDWGIGLDASIGDYVDLAKSGIVDPVKVTRNAVTNAASIAGLLLTTESLIVEKPEKAEPQGGGHGHGHGHGHQHGPGF</sequence>
<dbReference type="Proteomes" id="UP000482800">
    <property type="component" value="Unassembled WGS sequence"/>
</dbReference>
<dbReference type="Gene3D" id="3.30.260.10">
    <property type="entry name" value="TCP-1-like chaperonin intermediate domain"/>
    <property type="match status" value="1"/>
</dbReference>
<dbReference type="InterPro" id="IPR001844">
    <property type="entry name" value="Cpn60/GroEL"/>
</dbReference>
<evidence type="ECO:0000256" key="2">
    <source>
        <dbReference type="ARBA" id="ARBA00004241"/>
    </source>
</evidence>
<dbReference type="GO" id="GO:0005737">
    <property type="term" value="C:cytoplasm"/>
    <property type="evidence" value="ECO:0007669"/>
    <property type="project" value="UniProtKB-SubCell"/>
</dbReference>
<dbReference type="NCBIfam" id="NF009489">
    <property type="entry name" value="PRK12851.1"/>
    <property type="match status" value="1"/>
</dbReference>
<dbReference type="GO" id="GO:0140662">
    <property type="term" value="F:ATP-dependent protein folding chaperone"/>
    <property type="evidence" value="ECO:0007669"/>
    <property type="project" value="InterPro"/>
</dbReference>
<dbReference type="InterPro" id="IPR027409">
    <property type="entry name" value="GroEL-like_apical_dom_sf"/>
</dbReference>
<keyword evidence="7 9" id="KW-0413">Isomerase</keyword>
<reference evidence="13 14" key="1">
    <citation type="submission" date="2020-03" db="EMBL/GenBank/DDBJ databases">
        <title>Whole genome shotgun sequence of Phytohabitans houttuyneae NBRC 108639.</title>
        <authorList>
            <person name="Komaki H."/>
            <person name="Tamura T."/>
        </authorList>
    </citation>
    <scope>NUCLEOTIDE SEQUENCE [LARGE SCALE GENOMIC DNA]</scope>
    <source>
        <strain evidence="13 14">NBRC 108639</strain>
    </source>
</reference>
<evidence type="ECO:0000313" key="14">
    <source>
        <dbReference type="Proteomes" id="UP000482800"/>
    </source>
</evidence>
<dbReference type="GO" id="GO:0042603">
    <property type="term" value="C:capsule"/>
    <property type="evidence" value="ECO:0007669"/>
    <property type="project" value="UniProtKB-SubCell"/>
</dbReference>
<comment type="caution">
    <text evidence="13">The sequence shown here is derived from an EMBL/GenBank/DDBJ whole genome shotgun (WGS) entry which is preliminary data.</text>
</comment>
<dbReference type="SUPFAM" id="SSF54849">
    <property type="entry name" value="GroEL-intermediate domain like"/>
    <property type="match status" value="1"/>
</dbReference>
<feature type="binding site" evidence="9">
    <location>
        <position position="413"/>
    </location>
    <ligand>
        <name>ATP</name>
        <dbReference type="ChEBI" id="CHEBI:30616"/>
    </ligand>
</feature>